<evidence type="ECO:0000259" key="1">
    <source>
        <dbReference type="SMART" id="SM00829"/>
    </source>
</evidence>
<dbReference type="Pfam" id="PF13602">
    <property type="entry name" value="ADH_zinc_N_2"/>
    <property type="match status" value="1"/>
</dbReference>
<proteinExistence type="predicted"/>
<name>A0A5N6AES6_9ACTN</name>
<dbReference type="Gene3D" id="3.90.180.10">
    <property type="entry name" value="Medium-chain alcohol dehydrogenases, catalytic domain"/>
    <property type="match status" value="1"/>
</dbReference>
<dbReference type="InterPro" id="IPR051397">
    <property type="entry name" value="Zn-ADH-like_protein"/>
</dbReference>
<protein>
    <submittedName>
        <fullName evidence="2">Zinc-binding dehydrogenase</fullName>
    </submittedName>
</protein>
<dbReference type="GO" id="GO:0016491">
    <property type="term" value="F:oxidoreductase activity"/>
    <property type="evidence" value="ECO:0007669"/>
    <property type="project" value="InterPro"/>
</dbReference>
<dbReference type="AlphaFoldDB" id="A0A5N6AES6"/>
<dbReference type="SUPFAM" id="SSF50129">
    <property type="entry name" value="GroES-like"/>
    <property type="match status" value="1"/>
</dbReference>
<dbReference type="OrthoDB" id="3813297at2"/>
<sequence>MLDVRYFSLNRGEVTAAGGRPAGAVHGYDAAGVVARAAADGTGPGVGARVVAFGPGAWARRMVVATTAVAEVPEGVGLAEAAALPMAGLTALRTVRSRSVLGRRVLVTGASGGVGRYAVRLAALGGAEVIASVGSPARGEGLAALGADRVVVGLDGVEGPLDLVIDTVGGPQLVAAWDLLAPGGELRTVGAASGEPAAFAPASLFSLGPPKVLSTFGDVTEPGPDLATLLRLVAAGRLSPEVGWLGSWEAVAEAAEALLARRIAGKAVLEVGGGN</sequence>
<dbReference type="InterPro" id="IPR020843">
    <property type="entry name" value="ER"/>
</dbReference>
<feature type="domain" description="Enoyl reductase (ER)" evidence="1">
    <location>
        <begin position="1"/>
        <end position="269"/>
    </location>
</feature>
<evidence type="ECO:0000313" key="2">
    <source>
        <dbReference type="EMBL" id="KAB8166543.1"/>
    </source>
</evidence>
<gene>
    <name evidence="2" type="ORF">FH607_010610</name>
</gene>
<dbReference type="Gene3D" id="3.40.50.720">
    <property type="entry name" value="NAD(P)-binding Rossmann-like Domain"/>
    <property type="match status" value="1"/>
</dbReference>
<dbReference type="SMART" id="SM00829">
    <property type="entry name" value="PKS_ER"/>
    <property type="match status" value="1"/>
</dbReference>
<evidence type="ECO:0000313" key="3">
    <source>
        <dbReference type="Proteomes" id="UP000314251"/>
    </source>
</evidence>
<dbReference type="InterPro" id="IPR036291">
    <property type="entry name" value="NAD(P)-bd_dom_sf"/>
</dbReference>
<accession>A0A5N6AES6</accession>
<dbReference type="PANTHER" id="PTHR43677:SF4">
    <property type="entry name" value="QUINONE OXIDOREDUCTASE-LIKE PROTEIN 2"/>
    <property type="match status" value="1"/>
</dbReference>
<dbReference type="Proteomes" id="UP000314251">
    <property type="component" value="Unassembled WGS sequence"/>
</dbReference>
<dbReference type="SUPFAM" id="SSF51735">
    <property type="entry name" value="NAD(P)-binding Rossmann-fold domains"/>
    <property type="match status" value="1"/>
</dbReference>
<dbReference type="EMBL" id="VDLY02000006">
    <property type="protein sequence ID" value="KAB8166543.1"/>
    <property type="molecule type" value="Genomic_DNA"/>
</dbReference>
<reference evidence="2" key="1">
    <citation type="submission" date="2019-10" db="EMBL/GenBank/DDBJ databases">
        <title>Nonomuraea sp. nov., isolated from Phyllanthus amarus.</title>
        <authorList>
            <person name="Klykleung N."/>
            <person name="Tanasupawat S."/>
        </authorList>
    </citation>
    <scope>NUCLEOTIDE SEQUENCE [LARGE SCALE GENOMIC DNA]</scope>
    <source>
        <strain evidence="2">3MP-10</strain>
    </source>
</reference>
<organism evidence="2 3">
    <name type="scientific">Streptomyces mimosae</name>
    <dbReference type="NCBI Taxonomy" id="2586635"/>
    <lineage>
        <taxon>Bacteria</taxon>
        <taxon>Bacillati</taxon>
        <taxon>Actinomycetota</taxon>
        <taxon>Actinomycetes</taxon>
        <taxon>Kitasatosporales</taxon>
        <taxon>Streptomycetaceae</taxon>
        <taxon>Streptomyces</taxon>
    </lineage>
</organism>
<dbReference type="InterPro" id="IPR011032">
    <property type="entry name" value="GroES-like_sf"/>
</dbReference>
<dbReference type="PANTHER" id="PTHR43677">
    <property type="entry name" value="SHORT-CHAIN DEHYDROGENASE/REDUCTASE"/>
    <property type="match status" value="1"/>
</dbReference>
<comment type="caution">
    <text evidence="2">The sequence shown here is derived from an EMBL/GenBank/DDBJ whole genome shotgun (WGS) entry which is preliminary data.</text>
</comment>
<keyword evidence="3" id="KW-1185">Reference proteome</keyword>